<evidence type="ECO:0000313" key="2">
    <source>
        <dbReference type="EMBL" id="MDI1493470.1"/>
    </source>
</evidence>
<evidence type="ECO:0000256" key="1">
    <source>
        <dbReference type="SAM" id="SignalP"/>
    </source>
</evidence>
<dbReference type="Proteomes" id="UP001161017">
    <property type="component" value="Unassembled WGS sequence"/>
</dbReference>
<comment type="caution">
    <text evidence="2">The sequence shown here is derived from an EMBL/GenBank/DDBJ whole genome shotgun (WGS) entry which is preliminary data.</text>
</comment>
<gene>
    <name evidence="2" type="ORF">OHK93_005260</name>
</gene>
<proteinExistence type="predicted"/>
<dbReference type="AlphaFoldDB" id="A0AA43U151"/>
<evidence type="ECO:0000313" key="3">
    <source>
        <dbReference type="Proteomes" id="UP001161017"/>
    </source>
</evidence>
<sequence>MHWQDSLTIIVAVLASTGLAVQAPQKTPEPDPYDVTCLEEDTSGDFDWCKECSQLIDYFKTDNQVPNYISVNVANQPYYYHGPPAKWLAQCELQIGLKQRANFGVVDRVTVAQAATSIAQRCFVLDPPTPWQVLTLGGFAAPLGGMGNLIVKVNKVEQPQLVRPNDEAPALVATT</sequence>
<feature type="signal peptide" evidence="1">
    <location>
        <begin position="1"/>
        <end position="20"/>
    </location>
</feature>
<reference evidence="2" key="1">
    <citation type="journal article" date="2023" name="Genome Biol. Evol.">
        <title>First Whole Genome Sequence and Flow Cytometry Genome Size Data for the Lichen-Forming Fungus Ramalina farinacea (Ascomycota).</title>
        <authorList>
            <person name="Llewellyn T."/>
            <person name="Mian S."/>
            <person name="Hill R."/>
            <person name="Leitch I.J."/>
            <person name="Gaya E."/>
        </authorList>
    </citation>
    <scope>NUCLEOTIDE SEQUENCE</scope>
    <source>
        <strain evidence="2">LIQ254RAFAR</strain>
    </source>
</reference>
<dbReference type="EMBL" id="JAPUFD010000027">
    <property type="protein sequence ID" value="MDI1493470.1"/>
    <property type="molecule type" value="Genomic_DNA"/>
</dbReference>
<accession>A0AA43U151</accession>
<keyword evidence="1" id="KW-0732">Signal</keyword>
<feature type="chain" id="PRO_5041286287" evidence="1">
    <location>
        <begin position="21"/>
        <end position="175"/>
    </location>
</feature>
<protein>
    <submittedName>
        <fullName evidence="2">Uncharacterized protein</fullName>
    </submittedName>
</protein>
<name>A0AA43U151_9LECA</name>
<keyword evidence="3" id="KW-1185">Reference proteome</keyword>
<organism evidence="2 3">
    <name type="scientific">Ramalina farinacea</name>
    <dbReference type="NCBI Taxonomy" id="258253"/>
    <lineage>
        <taxon>Eukaryota</taxon>
        <taxon>Fungi</taxon>
        <taxon>Dikarya</taxon>
        <taxon>Ascomycota</taxon>
        <taxon>Pezizomycotina</taxon>
        <taxon>Lecanoromycetes</taxon>
        <taxon>OSLEUM clade</taxon>
        <taxon>Lecanoromycetidae</taxon>
        <taxon>Lecanorales</taxon>
        <taxon>Lecanorineae</taxon>
        <taxon>Ramalinaceae</taxon>
        <taxon>Ramalina</taxon>
    </lineage>
</organism>